<evidence type="ECO:0000259" key="4">
    <source>
        <dbReference type="PROSITE" id="PS50949"/>
    </source>
</evidence>
<dbReference type="RefSeq" id="WP_170844635.1">
    <property type="nucleotide sequence ID" value="NZ_FNEK01000047.1"/>
</dbReference>
<dbReference type="InterPro" id="IPR036390">
    <property type="entry name" value="WH_DNA-bd_sf"/>
</dbReference>
<dbReference type="AlphaFoldDB" id="A0A1G9DF67"/>
<dbReference type="Pfam" id="PF07729">
    <property type="entry name" value="FCD"/>
    <property type="match status" value="1"/>
</dbReference>
<dbReference type="PRINTS" id="PR00035">
    <property type="entry name" value="HTHGNTR"/>
</dbReference>
<dbReference type="SUPFAM" id="SSF48008">
    <property type="entry name" value="GntR ligand-binding domain-like"/>
    <property type="match status" value="1"/>
</dbReference>
<organism evidence="5 6">
    <name type="scientific">Aliiruegeria lutimaris</name>
    <dbReference type="NCBI Taxonomy" id="571298"/>
    <lineage>
        <taxon>Bacteria</taxon>
        <taxon>Pseudomonadati</taxon>
        <taxon>Pseudomonadota</taxon>
        <taxon>Alphaproteobacteria</taxon>
        <taxon>Rhodobacterales</taxon>
        <taxon>Roseobacteraceae</taxon>
        <taxon>Aliiruegeria</taxon>
    </lineage>
</organism>
<proteinExistence type="predicted"/>
<dbReference type="Gene3D" id="1.20.120.530">
    <property type="entry name" value="GntR ligand-binding domain-like"/>
    <property type="match status" value="1"/>
</dbReference>
<dbReference type="PANTHER" id="PTHR43537">
    <property type="entry name" value="TRANSCRIPTIONAL REGULATOR, GNTR FAMILY"/>
    <property type="match status" value="1"/>
</dbReference>
<evidence type="ECO:0000256" key="1">
    <source>
        <dbReference type="ARBA" id="ARBA00023015"/>
    </source>
</evidence>
<dbReference type="SUPFAM" id="SSF46785">
    <property type="entry name" value="Winged helix' DNA-binding domain"/>
    <property type="match status" value="2"/>
</dbReference>
<feature type="domain" description="HTH gntR-type" evidence="4">
    <location>
        <begin position="83"/>
        <end position="150"/>
    </location>
</feature>
<accession>A0A1G9DF67</accession>
<keyword evidence="3" id="KW-0804">Transcription</keyword>
<sequence length="300" mass="34995">MPRSSAVYKESYNRCLEAIAEIGTGGNLPPETEIAETWGISRTTVRAVLKRLSKTGIIDWEGRRKAILRLPHSEDFFTSEETITTAEKVETAFMELILGGDLAPGTILRESELARSFGTSPSAVREFLIRFSRFGLIEKEPNRHWVLRGFTRSFAEELFDVRELFEQRAFDQMLERGPEDRTWKALVALQAEFERISADIENRYMEFPRMDEAFHKLLFEQLQNRFVEDFFGVVTMVFHYHYRWRKSGELTRNRLATREHLEIIAALREGDRQKARDAFARHLQSARTSLLESVHWEEEG</sequence>
<name>A0A1G9DF67_9RHOB</name>
<dbReference type="GO" id="GO:0003677">
    <property type="term" value="F:DNA binding"/>
    <property type="evidence" value="ECO:0007669"/>
    <property type="project" value="UniProtKB-KW"/>
</dbReference>
<dbReference type="InterPro" id="IPR008920">
    <property type="entry name" value="TF_FadR/GntR_C"/>
</dbReference>
<evidence type="ECO:0000256" key="3">
    <source>
        <dbReference type="ARBA" id="ARBA00023163"/>
    </source>
</evidence>
<dbReference type="SMART" id="SM00895">
    <property type="entry name" value="FCD"/>
    <property type="match status" value="1"/>
</dbReference>
<dbReference type="Gene3D" id="1.10.10.10">
    <property type="entry name" value="Winged helix-like DNA-binding domain superfamily/Winged helix DNA-binding domain"/>
    <property type="match status" value="2"/>
</dbReference>
<dbReference type="EMBL" id="FNEK01000047">
    <property type="protein sequence ID" value="SDK62502.1"/>
    <property type="molecule type" value="Genomic_DNA"/>
</dbReference>
<dbReference type="InterPro" id="IPR000524">
    <property type="entry name" value="Tscrpt_reg_HTH_GntR"/>
</dbReference>
<keyword evidence="6" id="KW-1185">Reference proteome</keyword>
<evidence type="ECO:0000313" key="5">
    <source>
        <dbReference type="EMBL" id="SDK62502.1"/>
    </source>
</evidence>
<dbReference type="Pfam" id="PF00392">
    <property type="entry name" value="GntR"/>
    <property type="match status" value="2"/>
</dbReference>
<evidence type="ECO:0000313" key="6">
    <source>
        <dbReference type="Proteomes" id="UP000199382"/>
    </source>
</evidence>
<dbReference type="SMART" id="SM00345">
    <property type="entry name" value="HTH_GNTR"/>
    <property type="match status" value="2"/>
</dbReference>
<dbReference type="PROSITE" id="PS50949">
    <property type="entry name" value="HTH_GNTR"/>
    <property type="match status" value="1"/>
</dbReference>
<gene>
    <name evidence="5" type="ORF">SAMN04488026_104719</name>
</gene>
<dbReference type="PANTHER" id="PTHR43537:SF51">
    <property type="entry name" value="HTH-TYPE TRANSCRIPTIONAL REGULATOR LGOR-RELATED"/>
    <property type="match status" value="1"/>
</dbReference>
<dbReference type="Proteomes" id="UP000199382">
    <property type="component" value="Unassembled WGS sequence"/>
</dbReference>
<dbReference type="STRING" id="571298.SAMN04488026_104719"/>
<keyword evidence="1" id="KW-0805">Transcription regulation</keyword>
<keyword evidence="2" id="KW-0238">DNA-binding</keyword>
<dbReference type="InterPro" id="IPR036388">
    <property type="entry name" value="WH-like_DNA-bd_sf"/>
</dbReference>
<dbReference type="GO" id="GO:0003700">
    <property type="term" value="F:DNA-binding transcription factor activity"/>
    <property type="evidence" value="ECO:0007669"/>
    <property type="project" value="InterPro"/>
</dbReference>
<evidence type="ECO:0000256" key="2">
    <source>
        <dbReference type="ARBA" id="ARBA00023125"/>
    </source>
</evidence>
<reference evidence="5 6" key="1">
    <citation type="submission" date="2016-10" db="EMBL/GenBank/DDBJ databases">
        <authorList>
            <person name="de Groot N.N."/>
        </authorList>
    </citation>
    <scope>NUCLEOTIDE SEQUENCE [LARGE SCALE GENOMIC DNA]</scope>
    <source>
        <strain evidence="5 6">DSM 25294</strain>
    </source>
</reference>
<protein>
    <submittedName>
        <fullName evidence="5">Transcriptional regulator, GntR family</fullName>
    </submittedName>
</protein>
<dbReference type="InterPro" id="IPR011711">
    <property type="entry name" value="GntR_C"/>
</dbReference>